<gene>
    <name evidence="1" type="ORF">SAMN04488024_103221</name>
</gene>
<accession>A0A1G6Q271</accession>
<organism evidence="1 2">
    <name type="scientific">Pedobacter soli</name>
    <dbReference type="NCBI Taxonomy" id="390242"/>
    <lineage>
        <taxon>Bacteria</taxon>
        <taxon>Pseudomonadati</taxon>
        <taxon>Bacteroidota</taxon>
        <taxon>Sphingobacteriia</taxon>
        <taxon>Sphingobacteriales</taxon>
        <taxon>Sphingobacteriaceae</taxon>
        <taxon>Pedobacter</taxon>
    </lineage>
</organism>
<dbReference type="AlphaFoldDB" id="A0A1G6Q271"/>
<name>A0A1G6Q271_9SPHI</name>
<protein>
    <submittedName>
        <fullName evidence="1">Uncharacterized protein</fullName>
    </submittedName>
</protein>
<keyword evidence="2" id="KW-1185">Reference proteome</keyword>
<proteinExistence type="predicted"/>
<dbReference type="EMBL" id="FMZH01000003">
    <property type="protein sequence ID" value="SDC86408.1"/>
    <property type="molecule type" value="Genomic_DNA"/>
</dbReference>
<dbReference type="RefSeq" id="WP_090767104.1">
    <property type="nucleotide sequence ID" value="NZ_FMZH01000003.1"/>
</dbReference>
<sequence>MTLERTTKPIANPLKNAVDIRMLEPIIFYSGKHDELQIHVKEALNGELIIKSLNTAMLEIKAVMLADTDTPLNWKQNKECLKITFDRDLMPLGENMNRVIKVVF</sequence>
<evidence type="ECO:0000313" key="2">
    <source>
        <dbReference type="Proteomes" id="UP000199455"/>
    </source>
</evidence>
<dbReference type="Proteomes" id="UP000199455">
    <property type="component" value="Unassembled WGS sequence"/>
</dbReference>
<reference evidence="2" key="1">
    <citation type="submission" date="2016-10" db="EMBL/GenBank/DDBJ databases">
        <authorList>
            <person name="Varghese N."/>
            <person name="Submissions S."/>
        </authorList>
    </citation>
    <scope>NUCLEOTIDE SEQUENCE [LARGE SCALE GENOMIC DNA]</scope>
    <source>
        <strain evidence="2">DSM 18609</strain>
    </source>
</reference>
<evidence type="ECO:0000313" key="1">
    <source>
        <dbReference type="EMBL" id="SDC86408.1"/>
    </source>
</evidence>